<evidence type="ECO:0000313" key="3">
    <source>
        <dbReference type="Proteomes" id="UP000006691"/>
    </source>
</evidence>
<reference evidence="3" key="1">
    <citation type="submission" date="2011-04" db="EMBL/GenBank/DDBJ databases">
        <title>Genome sequence of Solibacillus silvestris StLB046.</title>
        <authorList>
            <person name="Morohoshi T."/>
            <person name="Someya N."/>
            <person name="Ikeda T."/>
        </authorList>
    </citation>
    <scope>NUCLEOTIDE SEQUENCE [LARGE SCALE GENOMIC DNA]</scope>
    <source>
        <strain evidence="3">StLB046</strain>
    </source>
</reference>
<dbReference type="Proteomes" id="UP000006691">
    <property type="component" value="Chromosome"/>
</dbReference>
<dbReference type="EMBL" id="AP012157">
    <property type="protein sequence ID" value="BAK15432.1"/>
    <property type="molecule type" value="Genomic_DNA"/>
</dbReference>
<feature type="compositionally biased region" description="Low complexity" evidence="1">
    <location>
        <begin position="99"/>
        <end position="114"/>
    </location>
</feature>
<feature type="region of interest" description="Disordered" evidence="1">
    <location>
        <begin position="1"/>
        <end position="114"/>
    </location>
</feature>
<keyword evidence="3" id="KW-1185">Reference proteome</keyword>
<dbReference type="HOGENOM" id="CLU_110161_0_0_9"/>
<reference evidence="2 3" key="2">
    <citation type="journal article" date="2012" name="J. Biosci. Bioeng.">
        <title>Complete genome sequence and characterization of the N-acylhomoserine lactone-degrading gene of the potato leaf-associated Solibacillus silvestris.</title>
        <authorList>
            <person name="Morohoshi T."/>
            <person name="Tominaga Y."/>
            <person name="Someya N."/>
            <person name="Ikeda T."/>
        </authorList>
    </citation>
    <scope>NUCLEOTIDE SEQUENCE [LARGE SCALE GENOMIC DNA]</scope>
    <source>
        <strain evidence="2 3">StLB046</strain>
    </source>
</reference>
<sequence length="173" mass="18080">MYQNPFERFDESPAGQPFQQQFFPAPPGQGPGGFPGGPGGFPGGPGFPGGAPGFPGGSPGGFPGGPGIPGGGPGGFPGSPGGGPGGNTPMPMGPPPTFTPQMQQLSAGQSQQGSSGIRRCIFRNTFIWQRNGNSFWFFPTFVTQNIILGFRWSRFGWVYSSVNRNSILTFQCF</sequence>
<organism evidence="2 3">
    <name type="scientific">Solibacillus silvestris (strain StLB046)</name>
    <name type="common">Bacillus silvestris</name>
    <dbReference type="NCBI Taxonomy" id="1002809"/>
    <lineage>
        <taxon>Bacteria</taxon>
        <taxon>Bacillati</taxon>
        <taxon>Bacillota</taxon>
        <taxon>Bacilli</taxon>
        <taxon>Bacillales</taxon>
        <taxon>Caryophanaceae</taxon>
        <taxon>Solibacillus</taxon>
    </lineage>
</organism>
<dbReference type="STRING" id="1002809.SSIL_1009"/>
<dbReference type="RefSeq" id="WP_014823009.1">
    <property type="nucleotide sequence ID" value="NC_018065.1"/>
</dbReference>
<gene>
    <name evidence="2" type="ordered locus">SSIL_1009</name>
</gene>
<proteinExistence type="predicted"/>
<evidence type="ECO:0008006" key="4">
    <source>
        <dbReference type="Google" id="ProtNLM"/>
    </source>
</evidence>
<evidence type="ECO:0000256" key="1">
    <source>
        <dbReference type="SAM" id="MobiDB-lite"/>
    </source>
</evidence>
<dbReference type="AlphaFoldDB" id="F2F6J0"/>
<name>F2F6J0_SOLSS</name>
<dbReference type="PATRIC" id="fig|1002809.3.peg.1022"/>
<feature type="compositionally biased region" description="Low complexity" evidence="1">
    <location>
        <begin position="12"/>
        <end position="23"/>
    </location>
</feature>
<dbReference type="eggNOG" id="ENOG5032RKH">
    <property type="taxonomic scope" value="Bacteria"/>
</dbReference>
<accession>F2F6J0</accession>
<protein>
    <recommendedName>
        <fullName evidence="4">Transporter</fullName>
    </recommendedName>
</protein>
<feature type="compositionally biased region" description="Gly residues" evidence="1">
    <location>
        <begin position="30"/>
        <end position="86"/>
    </location>
</feature>
<dbReference type="KEGG" id="siv:SSIL_1009"/>
<evidence type="ECO:0000313" key="2">
    <source>
        <dbReference type="EMBL" id="BAK15432.1"/>
    </source>
</evidence>